<dbReference type="AlphaFoldDB" id="A0A814KM51"/>
<protein>
    <submittedName>
        <fullName evidence="1">Uncharacterized protein</fullName>
    </submittedName>
</protein>
<evidence type="ECO:0000313" key="2">
    <source>
        <dbReference type="EMBL" id="CAF1218742.1"/>
    </source>
</evidence>
<dbReference type="Proteomes" id="UP000663832">
    <property type="component" value="Unassembled WGS sequence"/>
</dbReference>
<accession>A0A814KM51</accession>
<proteinExistence type="predicted"/>
<keyword evidence="3" id="KW-1185">Reference proteome</keyword>
<reference evidence="1" key="1">
    <citation type="submission" date="2021-02" db="EMBL/GenBank/DDBJ databases">
        <authorList>
            <person name="Nowell W R."/>
        </authorList>
    </citation>
    <scope>NUCLEOTIDE SEQUENCE</scope>
</reference>
<name>A0A814KM51_9BILA</name>
<evidence type="ECO:0000313" key="3">
    <source>
        <dbReference type="Proteomes" id="UP000663832"/>
    </source>
</evidence>
<organism evidence="1 3">
    <name type="scientific">Adineta steineri</name>
    <dbReference type="NCBI Taxonomy" id="433720"/>
    <lineage>
        <taxon>Eukaryota</taxon>
        <taxon>Metazoa</taxon>
        <taxon>Spiralia</taxon>
        <taxon>Gnathifera</taxon>
        <taxon>Rotifera</taxon>
        <taxon>Eurotatoria</taxon>
        <taxon>Bdelloidea</taxon>
        <taxon>Adinetida</taxon>
        <taxon>Adinetidae</taxon>
        <taxon>Adineta</taxon>
    </lineage>
</organism>
<comment type="caution">
    <text evidence="1">The sequence shown here is derived from an EMBL/GenBank/DDBJ whole genome shotgun (WGS) entry which is preliminary data.</text>
</comment>
<gene>
    <name evidence="2" type="ORF">BJG266_LOCUS27860</name>
    <name evidence="1" type="ORF">QVE165_LOCUS17800</name>
</gene>
<sequence length="80" mass="9036">MPTNSNCKMFGTDHFGQLCRRRRGNGTIDIDLSEGERMVLNFMQQTFSNISQQQNFALAVISDLMEPPSTLIRSIGKNNI</sequence>
<dbReference type="EMBL" id="CAJNOM010000103">
    <property type="protein sequence ID" value="CAF1054397.1"/>
    <property type="molecule type" value="Genomic_DNA"/>
</dbReference>
<evidence type="ECO:0000313" key="1">
    <source>
        <dbReference type="EMBL" id="CAF1054397.1"/>
    </source>
</evidence>
<dbReference type="OrthoDB" id="10495604at2759"/>
<dbReference type="EMBL" id="CAJNOI010000269">
    <property type="protein sequence ID" value="CAF1218742.1"/>
    <property type="molecule type" value="Genomic_DNA"/>
</dbReference>
<dbReference type="Proteomes" id="UP000663877">
    <property type="component" value="Unassembled WGS sequence"/>
</dbReference>